<organism evidence="1">
    <name type="scientific">Tanacetum cinerariifolium</name>
    <name type="common">Dalmatian daisy</name>
    <name type="synonym">Chrysanthemum cinerariifolium</name>
    <dbReference type="NCBI Taxonomy" id="118510"/>
    <lineage>
        <taxon>Eukaryota</taxon>
        <taxon>Viridiplantae</taxon>
        <taxon>Streptophyta</taxon>
        <taxon>Embryophyta</taxon>
        <taxon>Tracheophyta</taxon>
        <taxon>Spermatophyta</taxon>
        <taxon>Magnoliopsida</taxon>
        <taxon>eudicotyledons</taxon>
        <taxon>Gunneridae</taxon>
        <taxon>Pentapetalae</taxon>
        <taxon>asterids</taxon>
        <taxon>campanulids</taxon>
        <taxon>Asterales</taxon>
        <taxon>Asteraceae</taxon>
        <taxon>Asteroideae</taxon>
        <taxon>Anthemideae</taxon>
        <taxon>Anthemidinae</taxon>
        <taxon>Tanacetum</taxon>
    </lineage>
</organism>
<gene>
    <name evidence="1" type="ORF">Tci_035480</name>
</gene>
<sequence>MAIKEWPKHASNVVSLTKDGSFAAICTKRDCKDYVNLISCHSWEIMGVFAVDTLDLADVEWSPNDSTIVLWDSPLEYKIDLFGIDLPVWVTSYHWKRTYIMSDVGCFRGNYGCFSVDTLDLADVEWSLQL</sequence>
<protein>
    <recommendedName>
        <fullName evidence="2">WD repeat-containing protein WRAP73</fullName>
    </recommendedName>
</protein>
<dbReference type="GO" id="GO:1990811">
    <property type="term" value="C:MWP complex"/>
    <property type="evidence" value="ECO:0007669"/>
    <property type="project" value="TreeGrafter"/>
</dbReference>
<proteinExistence type="predicted"/>
<comment type="caution">
    <text evidence="1">The sequence shown here is derived from an EMBL/GenBank/DDBJ whole genome shotgun (WGS) entry which is preliminary data.</text>
</comment>
<dbReference type="InterPro" id="IPR052778">
    <property type="entry name" value="Centrosome-WD_assoc"/>
</dbReference>
<evidence type="ECO:0000313" key="1">
    <source>
        <dbReference type="EMBL" id="GEU63502.1"/>
    </source>
</evidence>
<dbReference type="PANTHER" id="PTHR16220:SF0">
    <property type="entry name" value="WD REPEAT-CONTAINING PROTEIN WRAP73"/>
    <property type="match status" value="1"/>
</dbReference>
<evidence type="ECO:0008006" key="2">
    <source>
        <dbReference type="Google" id="ProtNLM"/>
    </source>
</evidence>
<reference evidence="1" key="1">
    <citation type="journal article" date="2019" name="Sci. Rep.">
        <title>Draft genome of Tanacetum cinerariifolium, the natural source of mosquito coil.</title>
        <authorList>
            <person name="Yamashiro T."/>
            <person name="Shiraishi A."/>
            <person name="Satake H."/>
            <person name="Nakayama K."/>
        </authorList>
    </citation>
    <scope>NUCLEOTIDE SEQUENCE</scope>
</reference>
<name>A0A6L2LST1_TANCI</name>
<dbReference type="AlphaFoldDB" id="A0A6L2LST1"/>
<dbReference type="PANTHER" id="PTHR16220">
    <property type="entry name" value="WD REPEAT PROTEIN 8-RELATED"/>
    <property type="match status" value="1"/>
</dbReference>
<accession>A0A6L2LST1</accession>
<dbReference type="GO" id="GO:0005815">
    <property type="term" value="C:microtubule organizing center"/>
    <property type="evidence" value="ECO:0007669"/>
    <property type="project" value="TreeGrafter"/>
</dbReference>
<dbReference type="EMBL" id="BKCJ010004858">
    <property type="protein sequence ID" value="GEU63502.1"/>
    <property type="molecule type" value="Genomic_DNA"/>
</dbReference>